<evidence type="ECO:0000259" key="9">
    <source>
        <dbReference type="PROSITE" id="PS50828"/>
    </source>
</evidence>
<evidence type="ECO:0000313" key="10">
    <source>
        <dbReference type="EMBL" id="AWG42495.1"/>
    </source>
</evidence>
<dbReference type="SUPFAM" id="SSF48334">
    <property type="entry name" value="DNA repair protein MutS, domain III"/>
    <property type="match status" value="1"/>
</dbReference>
<reference evidence="10 11" key="1">
    <citation type="submission" date="2018-01" db="EMBL/GenBank/DDBJ databases">
        <title>Genome sequence of Borrelia tachyglossi.</title>
        <authorList>
            <person name="Gofton A.W."/>
        </authorList>
    </citation>
    <scope>NUCLEOTIDE SEQUENCE [LARGE SCALE GENOMIC DNA]</scope>
    <source>
        <strain evidence="10 11">Bc-F10-1268</strain>
    </source>
</reference>
<dbReference type="Gene3D" id="3.40.50.300">
    <property type="entry name" value="P-loop containing nucleotide triphosphate hydrolases"/>
    <property type="match status" value="1"/>
</dbReference>
<dbReference type="HAMAP" id="MF_00092">
    <property type="entry name" value="MutS2"/>
    <property type="match status" value="1"/>
</dbReference>
<dbReference type="PROSITE" id="PS00486">
    <property type="entry name" value="DNA_MISMATCH_REPAIR_2"/>
    <property type="match status" value="1"/>
</dbReference>
<dbReference type="PANTHER" id="PTHR48466:SF2">
    <property type="entry name" value="OS10G0509000 PROTEIN"/>
    <property type="match status" value="1"/>
</dbReference>
<feature type="binding site" evidence="7">
    <location>
        <begin position="338"/>
        <end position="345"/>
    </location>
    <ligand>
        <name>ATP</name>
        <dbReference type="ChEBI" id="CHEBI:30616"/>
    </ligand>
</feature>
<dbReference type="InterPro" id="IPR027417">
    <property type="entry name" value="P-loop_NTPase"/>
</dbReference>
<dbReference type="GO" id="GO:0006298">
    <property type="term" value="P:mismatch repair"/>
    <property type="evidence" value="ECO:0007669"/>
    <property type="project" value="InterPro"/>
</dbReference>
<evidence type="ECO:0000313" key="11">
    <source>
        <dbReference type="Proteomes" id="UP000244655"/>
    </source>
</evidence>
<dbReference type="InterPro" id="IPR045076">
    <property type="entry name" value="MutS"/>
</dbReference>
<keyword evidence="4 7" id="KW-0067">ATP-binding</keyword>
<feature type="domain" description="Smr" evidence="9">
    <location>
        <begin position="711"/>
        <end position="785"/>
    </location>
</feature>
<sequence length="785" mass="89873">MSLRDIKFMQDKYLKKIDFYQILSSITSYVSIPDTINLLKTQRILKTEEEINRICFFVKLLRNLIEVYDTYPNSYLESINDSIVLLLKENSRVSIEELKNIILFLEEISRINSFLDRNEFKIRGVTDLKDLLFLDPSLKNLLEVLCQYIDIDEFQIKRGVVKEYDEIDFEIKSLDKKIEKQIKGMIGLNSEYLTSTLVYYKSDKYTIALRASFKNKIKGNIISISSSGETFYIEPNEIVTENNRLSFLSFEKTRIVLKILQELSDKIREHIILLKGIYNKFLYYDSLKARAIYGIKTQGIFPNIDSKLNILNARHPLIHCAKEISFCALENRVVIITGPNAGGKTATLKTVALLSTMFQFGIPIPANESSTFKIFDNIFIDIGDEQSITNSLSTFSSHMSNISYILEHSTKDSLLIFDEFCSGTDIEQGQSLAIAILEHLIDVNACVIISTHYNALKYFAYTHECVVNASMQMDLEKMEPNYNLIFSLPGDSFAFSVAEKSSVDPAIIFRAQEIYASNKTEINEILERLSEKEREIYLLEKKLKDKCKLIELKEIEIDSIRENLVLKEKQIEEKLINEQKEFLAGSRKTLENLVREIKEGNVYTDKNREFISNITEKIVDKTTKIELLSQEIATRVKLKVGDRVRVSNSNVLGEIVGITKKGFVVNTGAFNITVFSSNLEKVLNIKESRRDQKRNFSFSFDGQDDSLSLTVDIRGMKVTEAIDFLGKKIDNMLLRNVSKFEIIHGKGEGLLMTGVHEFLTSLKFVKKYYFAHPSSGGAGKTIVEI</sequence>
<evidence type="ECO:0000256" key="4">
    <source>
        <dbReference type="ARBA" id="ARBA00022840"/>
    </source>
</evidence>
<protein>
    <recommendedName>
        <fullName evidence="7">Endonuclease MutS2</fullName>
        <ecNumber evidence="7">3.1.-.-</ecNumber>
    </recommendedName>
    <alternativeName>
        <fullName evidence="7">Ribosome-associated protein quality control-upstream factor</fullName>
        <shortName evidence="7">RQC-upstream factor</shortName>
        <shortName evidence="7">RqcU</shortName>
        <ecNumber evidence="7">3.6.4.-</ecNumber>
    </alternativeName>
</protein>
<dbReference type="GO" id="GO:0004519">
    <property type="term" value="F:endonuclease activity"/>
    <property type="evidence" value="ECO:0007669"/>
    <property type="project" value="UniProtKB-UniRule"/>
</dbReference>
<keyword evidence="2 7" id="KW-0547">Nucleotide-binding</keyword>
<dbReference type="InterPro" id="IPR000432">
    <property type="entry name" value="DNA_mismatch_repair_MutS_C"/>
</dbReference>
<dbReference type="Pfam" id="PF00488">
    <property type="entry name" value="MutS_V"/>
    <property type="match status" value="1"/>
</dbReference>
<evidence type="ECO:0000256" key="3">
    <source>
        <dbReference type="ARBA" id="ARBA00022801"/>
    </source>
</evidence>
<dbReference type="AlphaFoldDB" id="A0A2S1LW46"/>
<accession>A0A2S1LW46</accession>
<comment type="function">
    <text evidence="7">Acts as a ribosome collision sensor, splitting the ribosome into its 2 subunits. Detects stalled/collided 70S ribosomes which it binds and splits by an ATP-hydrolysis driven conformational change. Acts upstream of the ribosome quality control system (RQC), a ribosome-associated complex that mediates the extraction of incompletely synthesized nascent chains from stalled ribosomes and their subsequent degradation. Probably generates substrates for RQC.</text>
</comment>
<dbReference type="PANTHER" id="PTHR48466">
    <property type="entry name" value="OS10G0509000 PROTEIN-RELATED"/>
    <property type="match status" value="1"/>
</dbReference>
<dbReference type="SUPFAM" id="SSF160443">
    <property type="entry name" value="SMR domain-like"/>
    <property type="match status" value="1"/>
</dbReference>
<feature type="coiled-coil region" evidence="8">
    <location>
        <begin position="515"/>
        <end position="581"/>
    </location>
</feature>
<dbReference type="InterPro" id="IPR036187">
    <property type="entry name" value="DNA_mismatch_repair_MutS_sf"/>
</dbReference>
<organism evidence="10 11">
    <name type="scientific">Candidatus Borreliella tachyglossi</name>
    <dbReference type="NCBI Taxonomy" id="1964448"/>
    <lineage>
        <taxon>Bacteria</taxon>
        <taxon>Pseudomonadati</taxon>
        <taxon>Spirochaetota</taxon>
        <taxon>Spirochaetia</taxon>
        <taxon>Spirochaetales</taxon>
        <taxon>Borreliaceae</taxon>
        <taxon>Borreliella</taxon>
    </lineage>
</organism>
<dbReference type="GO" id="GO:0019843">
    <property type="term" value="F:rRNA binding"/>
    <property type="evidence" value="ECO:0007669"/>
    <property type="project" value="UniProtKB-UniRule"/>
</dbReference>
<keyword evidence="8" id="KW-0175">Coiled coil</keyword>
<dbReference type="GO" id="GO:0005524">
    <property type="term" value="F:ATP binding"/>
    <property type="evidence" value="ECO:0007669"/>
    <property type="project" value="UniProtKB-UniRule"/>
</dbReference>
<evidence type="ECO:0000256" key="6">
    <source>
        <dbReference type="ARBA" id="ARBA00023125"/>
    </source>
</evidence>
<dbReference type="Gene3D" id="3.30.1370.110">
    <property type="match status" value="1"/>
</dbReference>
<dbReference type="Proteomes" id="UP000244655">
    <property type="component" value="Chromosome"/>
</dbReference>
<keyword evidence="6 7" id="KW-0238">DNA-binding</keyword>
<dbReference type="InterPro" id="IPR005747">
    <property type="entry name" value="MutS2"/>
</dbReference>
<keyword evidence="11" id="KW-1185">Reference proteome</keyword>
<keyword evidence="7" id="KW-0540">Nuclease</keyword>
<dbReference type="EC" id="3.1.-.-" evidence="7"/>
<dbReference type="InterPro" id="IPR007696">
    <property type="entry name" value="DNA_mismatch_repair_MutS_core"/>
</dbReference>
<dbReference type="SUPFAM" id="SSF52540">
    <property type="entry name" value="P-loop containing nucleoside triphosphate hydrolases"/>
    <property type="match status" value="1"/>
</dbReference>
<dbReference type="OrthoDB" id="9808166at2"/>
<gene>
    <name evidence="7" type="primary">mutS2</name>
    <name evidence="7" type="synonym">rqcU</name>
    <name evidence="10" type="ORF">CR532_00495</name>
</gene>
<comment type="subunit">
    <text evidence="7">Homodimer. Binds to stalled ribosomes, contacting rRNA.</text>
</comment>
<comment type="function">
    <text evidence="7">Endonuclease that is involved in the suppression of homologous recombination and thus may have a key role in the control of bacterial genetic diversity.</text>
</comment>
<dbReference type="EMBL" id="CP025785">
    <property type="protein sequence ID" value="AWG42495.1"/>
    <property type="molecule type" value="Genomic_DNA"/>
</dbReference>
<dbReference type="GO" id="GO:0072344">
    <property type="term" value="P:rescue of stalled ribosome"/>
    <property type="evidence" value="ECO:0007669"/>
    <property type="project" value="UniProtKB-UniRule"/>
</dbReference>
<dbReference type="InterPro" id="IPR002625">
    <property type="entry name" value="Smr_dom"/>
</dbReference>
<keyword evidence="5 7" id="KW-0694">RNA-binding</keyword>
<keyword evidence="1 7" id="KW-0699">rRNA-binding</keyword>
<name>A0A2S1LW46_9SPIR</name>
<proteinExistence type="inferred from homology"/>
<dbReference type="NCBIfam" id="TIGR01069">
    <property type="entry name" value="mutS2"/>
    <property type="match status" value="1"/>
</dbReference>
<evidence type="ECO:0000256" key="8">
    <source>
        <dbReference type="SAM" id="Coils"/>
    </source>
</evidence>
<dbReference type="EC" id="3.6.4.-" evidence="7"/>
<dbReference type="InterPro" id="IPR036063">
    <property type="entry name" value="Smr_dom_sf"/>
</dbReference>
<dbReference type="GO" id="GO:0043023">
    <property type="term" value="F:ribosomal large subunit binding"/>
    <property type="evidence" value="ECO:0007669"/>
    <property type="project" value="UniProtKB-UniRule"/>
</dbReference>
<dbReference type="PIRSF" id="PIRSF005814">
    <property type="entry name" value="MutS_YshD"/>
    <property type="match status" value="1"/>
</dbReference>
<dbReference type="GO" id="GO:0030983">
    <property type="term" value="F:mismatched DNA binding"/>
    <property type="evidence" value="ECO:0007669"/>
    <property type="project" value="InterPro"/>
</dbReference>
<dbReference type="SMART" id="SM00463">
    <property type="entry name" value="SMR"/>
    <property type="match status" value="1"/>
</dbReference>
<keyword evidence="3 7" id="KW-0378">Hydrolase</keyword>
<dbReference type="GO" id="GO:0016887">
    <property type="term" value="F:ATP hydrolysis activity"/>
    <property type="evidence" value="ECO:0007669"/>
    <property type="project" value="InterPro"/>
</dbReference>
<evidence type="ECO:0000256" key="7">
    <source>
        <dbReference type="HAMAP-Rule" id="MF_00092"/>
    </source>
</evidence>
<dbReference type="Pfam" id="PF01713">
    <property type="entry name" value="Smr"/>
    <property type="match status" value="1"/>
</dbReference>
<dbReference type="SMART" id="SM00534">
    <property type="entry name" value="MUTSac"/>
    <property type="match status" value="1"/>
</dbReference>
<dbReference type="SMART" id="SM00533">
    <property type="entry name" value="MUTSd"/>
    <property type="match status" value="1"/>
</dbReference>
<evidence type="ECO:0000256" key="1">
    <source>
        <dbReference type="ARBA" id="ARBA00022730"/>
    </source>
</evidence>
<keyword evidence="7 10" id="KW-0255">Endonuclease</keyword>
<dbReference type="PROSITE" id="PS50828">
    <property type="entry name" value="SMR"/>
    <property type="match status" value="1"/>
</dbReference>
<evidence type="ECO:0000256" key="2">
    <source>
        <dbReference type="ARBA" id="ARBA00022741"/>
    </source>
</evidence>
<dbReference type="GO" id="GO:0140664">
    <property type="term" value="F:ATP-dependent DNA damage sensor activity"/>
    <property type="evidence" value="ECO:0007669"/>
    <property type="project" value="InterPro"/>
</dbReference>
<evidence type="ECO:0000256" key="5">
    <source>
        <dbReference type="ARBA" id="ARBA00022884"/>
    </source>
</evidence>
<dbReference type="GO" id="GO:0045910">
    <property type="term" value="P:negative regulation of DNA recombination"/>
    <property type="evidence" value="ECO:0007669"/>
    <property type="project" value="InterPro"/>
</dbReference>
<comment type="similarity">
    <text evidence="7">Belongs to the DNA mismatch repair MutS family. MutS2 subfamily.</text>
</comment>